<evidence type="ECO:0000259" key="8">
    <source>
        <dbReference type="Pfam" id="PF04104"/>
    </source>
</evidence>
<feature type="domain" description="DNA primase large subunit C-terminal" evidence="8">
    <location>
        <begin position="309"/>
        <end position="476"/>
    </location>
</feature>
<dbReference type="PANTHER" id="PTHR10537:SF3">
    <property type="entry name" value="DNA PRIMASE LARGE SUBUNIT"/>
    <property type="match status" value="1"/>
</dbReference>
<dbReference type="InterPro" id="IPR058560">
    <property type="entry name" value="DNA_primase_C"/>
</dbReference>
<keyword evidence="10" id="KW-1185">Reference proteome</keyword>
<protein>
    <submittedName>
        <fullName evidence="9">DNA primase large subunit, eukaryotic/archaeal like protein</fullName>
    </submittedName>
</protein>
<keyword evidence="7" id="KW-0411">Iron-sulfur</keyword>
<dbReference type="PANTHER" id="PTHR10537">
    <property type="entry name" value="DNA PRIMASE LARGE SUBUNIT"/>
    <property type="match status" value="1"/>
</dbReference>
<dbReference type="Proteomes" id="UP001057375">
    <property type="component" value="Unassembled WGS sequence"/>
</dbReference>
<evidence type="ECO:0000256" key="3">
    <source>
        <dbReference type="ARBA" id="ARBA00022515"/>
    </source>
</evidence>
<dbReference type="EMBL" id="BQXS01010925">
    <property type="protein sequence ID" value="GKT35124.1"/>
    <property type="molecule type" value="Genomic_DNA"/>
</dbReference>
<keyword evidence="3" id="KW-0639">Primosome</keyword>
<keyword evidence="4" id="KW-0235">DNA replication</keyword>
<keyword evidence="5" id="KW-0479">Metal-binding</keyword>
<gene>
    <name evidence="9" type="ORF">ADUPG1_008347</name>
</gene>
<keyword evidence="6" id="KW-0408">Iron</keyword>
<dbReference type="Gene3D" id="1.20.930.80">
    <property type="match status" value="1"/>
</dbReference>
<reference evidence="9" key="1">
    <citation type="submission" date="2022-03" db="EMBL/GenBank/DDBJ databases">
        <title>Draft genome sequence of Aduncisulcus paluster, a free-living microaerophilic Fornicata.</title>
        <authorList>
            <person name="Yuyama I."/>
            <person name="Kume K."/>
            <person name="Tamura T."/>
            <person name="Inagaki Y."/>
            <person name="Hashimoto T."/>
        </authorList>
    </citation>
    <scope>NUCLEOTIDE SEQUENCE</scope>
    <source>
        <strain evidence="9">NY0171</strain>
    </source>
</reference>
<name>A0ABQ5KUL4_9EUKA</name>
<keyword evidence="2" id="KW-0004">4Fe-4S</keyword>
<evidence type="ECO:0000256" key="4">
    <source>
        <dbReference type="ARBA" id="ARBA00022705"/>
    </source>
</evidence>
<evidence type="ECO:0000256" key="1">
    <source>
        <dbReference type="ARBA" id="ARBA00001966"/>
    </source>
</evidence>
<dbReference type="InterPro" id="IPR007238">
    <property type="entry name" value="DNA_primase_lsu_euk/arc"/>
</dbReference>
<dbReference type="Pfam" id="PF04104">
    <property type="entry name" value="DNA_primase_lrg"/>
    <property type="match status" value="1"/>
</dbReference>
<evidence type="ECO:0000256" key="6">
    <source>
        <dbReference type="ARBA" id="ARBA00023004"/>
    </source>
</evidence>
<evidence type="ECO:0000256" key="7">
    <source>
        <dbReference type="ARBA" id="ARBA00023014"/>
    </source>
</evidence>
<evidence type="ECO:0000313" key="9">
    <source>
        <dbReference type="EMBL" id="GKT35124.1"/>
    </source>
</evidence>
<organism evidence="9 10">
    <name type="scientific">Aduncisulcus paluster</name>
    <dbReference type="NCBI Taxonomy" id="2918883"/>
    <lineage>
        <taxon>Eukaryota</taxon>
        <taxon>Metamonada</taxon>
        <taxon>Carpediemonas-like organisms</taxon>
        <taxon>Aduncisulcus</taxon>
    </lineage>
</organism>
<sequence>MKFQELRNITLARLELLQQIDDVCRRQTGALQRKVLSQTLLNLSQESRFGIFIPGSRFDGLQDAISHFSLRMILCTPERRFEDSDMSEKMNIQERIRWFISVELLLFTFKLDQMKIEEIAPYAVKECSFLRRPTIDELRDETFRLHCALQFMRDSQSMSRMMLTSVVDSACMNPLECFKIARTELIASSKSKKPKIPAPSNDVFIIDDVSKAQSLLFPQKESYRTVPWQGKTIIPLKYANRFLTSKFETSIFDSIVHIQPLELCTSVDKRVWSKFGLASEVFFRKMKRRFLKSQKDSISGVTPQTLPSIARKHFPLCMRRIYDKLKTTHHLWHDERLTWVPFCRAIGLKWEDTNLIMRAEFVRSRGPEQYDKEMPYNIRHMYGLEGKRHALGPAGCRRLITTRPSAGRVNGCPFKHDSPEVMKTFLLSTLSLPESTAGEVGRFCENQNFQGACDLVFRATHPGVGGTDASMSPIDYVKEGMKHEKGLSSKKRPIME</sequence>
<evidence type="ECO:0000313" key="10">
    <source>
        <dbReference type="Proteomes" id="UP001057375"/>
    </source>
</evidence>
<proteinExistence type="predicted"/>
<evidence type="ECO:0000256" key="2">
    <source>
        <dbReference type="ARBA" id="ARBA00022485"/>
    </source>
</evidence>
<comment type="cofactor">
    <cofactor evidence="1">
        <name>[4Fe-4S] cluster</name>
        <dbReference type="ChEBI" id="CHEBI:49883"/>
    </cofactor>
</comment>
<evidence type="ECO:0000256" key="5">
    <source>
        <dbReference type="ARBA" id="ARBA00022723"/>
    </source>
</evidence>
<comment type="caution">
    <text evidence="9">The sequence shown here is derived from an EMBL/GenBank/DDBJ whole genome shotgun (WGS) entry which is preliminary data.</text>
</comment>
<accession>A0ABQ5KUL4</accession>